<evidence type="ECO:0000256" key="6">
    <source>
        <dbReference type="ARBA" id="ARBA00023136"/>
    </source>
</evidence>
<comment type="similarity">
    <text evidence="2">Belongs to the UPF0324 family.</text>
</comment>
<evidence type="ECO:0000256" key="2">
    <source>
        <dbReference type="ARBA" id="ARBA00007977"/>
    </source>
</evidence>
<name>A0A402CS64_9BACT</name>
<keyword evidence="5" id="KW-1133">Transmembrane helix</keyword>
<evidence type="ECO:0000313" key="8">
    <source>
        <dbReference type="Proteomes" id="UP000287394"/>
    </source>
</evidence>
<evidence type="ECO:0000256" key="1">
    <source>
        <dbReference type="ARBA" id="ARBA00004651"/>
    </source>
</evidence>
<evidence type="ECO:0000256" key="3">
    <source>
        <dbReference type="ARBA" id="ARBA00022475"/>
    </source>
</evidence>
<dbReference type="AlphaFoldDB" id="A0A402CS64"/>
<accession>A0A402CS64</accession>
<comment type="subcellular location">
    <subcellularLocation>
        <location evidence="1">Cell membrane</location>
        <topology evidence="1">Multi-pass membrane protein</topology>
    </subcellularLocation>
</comment>
<dbReference type="PANTHER" id="PTHR30106:SF2">
    <property type="entry name" value="UPF0324 INNER MEMBRANE PROTEIN YEIH"/>
    <property type="match status" value="1"/>
</dbReference>
<sequence>MRDSALWGMVLAAAVALAAIGLHALPRVGIFSALILSIVLGMAVGNTVAIPEAWRPGIQFSLKRVLRLAIILLGLQLSFTQVGQIGVRGMAVVAGSLLGTFLFTVWLGARLGVERKLTQLIAAGSSICGASAVIAANVVTRGRDEDVAYGVAVVTVFGSVSMFVYPLLPRLLHLTPMAFGLWTGASIHEVAQVIAAAFQDGAVSGQFGTISKLARVMLLAPMVLALGVIDARRNAAGAKLNPRSIPIPWFVLGFVAMIGVNTWNIIPMEIKTTLIAANQFLLALSLAAMGLETSFAKLKRAGARPMLLGAGAWLFISAFSYLLVRLFY</sequence>
<dbReference type="Pfam" id="PF03601">
    <property type="entry name" value="Cons_hypoth698"/>
    <property type="match status" value="1"/>
</dbReference>
<organism evidence="7 8">
    <name type="scientific">Capsulimonas corticalis</name>
    <dbReference type="NCBI Taxonomy" id="2219043"/>
    <lineage>
        <taxon>Bacteria</taxon>
        <taxon>Bacillati</taxon>
        <taxon>Armatimonadota</taxon>
        <taxon>Armatimonadia</taxon>
        <taxon>Capsulimonadales</taxon>
        <taxon>Capsulimonadaceae</taxon>
        <taxon>Capsulimonas</taxon>
    </lineage>
</organism>
<evidence type="ECO:0000256" key="4">
    <source>
        <dbReference type="ARBA" id="ARBA00022692"/>
    </source>
</evidence>
<dbReference type="InterPro" id="IPR018383">
    <property type="entry name" value="UPF0324_pro"/>
</dbReference>
<evidence type="ECO:0000256" key="5">
    <source>
        <dbReference type="ARBA" id="ARBA00022989"/>
    </source>
</evidence>
<dbReference type="Proteomes" id="UP000287394">
    <property type="component" value="Chromosome"/>
</dbReference>
<keyword evidence="6" id="KW-0472">Membrane</keyword>
<dbReference type="KEGG" id="ccot:CCAX7_003160"/>
<dbReference type="EMBL" id="AP025739">
    <property type="protein sequence ID" value="BDI28265.1"/>
    <property type="molecule type" value="Genomic_DNA"/>
</dbReference>
<keyword evidence="3" id="KW-1003">Cell membrane</keyword>
<reference evidence="7 8" key="1">
    <citation type="journal article" date="2019" name="Int. J. Syst. Evol. Microbiol.">
        <title>Capsulimonas corticalis gen. nov., sp. nov., an aerobic capsulated bacterium, of a novel bacterial order, Capsulimonadales ord. nov., of the class Armatimonadia of the phylum Armatimonadetes.</title>
        <authorList>
            <person name="Li J."/>
            <person name="Kudo C."/>
            <person name="Tonouchi A."/>
        </authorList>
    </citation>
    <scope>NUCLEOTIDE SEQUENCE [LARGE SCALE GENOMIC DNA]</scope>
    <source>
        <strain evidence="7 8">AX-7</strain>
    </source>
</reference>
<dbReference type="PANTHER" id="PTHR30106">
    <property type="entry name" value="INNER MEMBRANE PROTEIN YEIH-RELATED"/>
    <property type="match status" value="1"/>
</dbReference>
<gene>
    <name evidence="7" type="ORF">CCAX7_003160</name>
</gene>
<proteinExistence type="inferred from homology"/>
<protein>
    <submittedName>
        <fullName evidence="7">Membrane protein</fullName>
    </submittedName>
</protein>
<keyword evidence="8" id="KW-1185">Reference proteome</keyword>
<dbReference type="GO" id="GO:0005886">
    <property type="term" value="C:plasma membrane"/>
    <property type="evidence" value="ECO:0007669"/>
    <property type="project" value="UniProtKB-SubCell"/>
</dbReference>
<evidence type="ECO:0000313" key="7">
    <source>
        <dbReference type="EMBL" id="BDI28265.1"/>
    </source>
</evidence>
<keyword evidence="4" id="KW-0812">Transmembrane</keyword>